<organism evidence="1 2">
    <name type="scientific">Galerina marginata (strain CBS 339.88)</name>
    <dbReference type="NCBI Taxonomy" id="685588"/>
    <lineage>
        <taxon>Eukaryota</taxon>
        <taxon>Fungi</taxon>
        <taxon>Dikarya</taxon>
        <taxon>Basidiomycota</taxon>
        <taxon>Agaricomycotina</taxon>
        <taxon>Agaricomycetes</taxon>
        <taxon>Agaricomycetidae</taxon>
        <taxon>Agaricales</taxon>
        <taxon>Agaricineae</taxon>
        <taxon>Strophariaceae</taxon>
        <taxon>Galerina</taxon>
    </lineage>
</organism>
<sequence>MNVNVMQESSCLGQVKCNSQFHIDLASLSLPKSRSGPEGKERQVLAGGSGWTFGTEVVDVDLINEMQCNLNAMKRIKFEASSKQWAVVRDQTVAARARQRPWGPRLRRGGWEVVSRFIHHDPHPACPIRDAIVLNARRVLYCILTHTRGRLQMGQ</sequence>
<protein>
    <submittedName>
        <fullName evidence="1">Uncharacterized protein</fullName>
    </submittedName>
</protein>
<keyword evidence="2" id="KW-1185">Reference proteome</keyword>
<reference evidence="2" key="1">
    <citation type="journal article" date="2014" name="Proc. Natl. Acad. Sci. U.S.A.">
        <title>Extensive sampling of basidiomycete genomes demonstrates inadequacy of the white-rot/brown-rot paradigm for wood decay fungi.</title>
        <authorList>
            <person name="Riley R."/>
            <person name="Salamov A.A."/>
            <person name="Brown D.W."/>
            <person name="Nagy L.G."/>
            <person name="Floudas D."/>
            <person name="Held B.W."/>
            <person name="Levasseur A."/>
            <person name="Lombard V."/>
            <person name="Morin E."/>
            <person name="Otillar R."/>
            <person name="Lindquist E.A."/>
            <person name="Sun H."/>
            <person name="LaButti K.M."/>
            <person name="Schmutz J."/>
            <person name="Jabbour D."/>
            <person name="Luo H."/>
            <person name="Baker S.E."/>
            <person name="Pisabarro A.G."/>
            <person name="Walton J.D."/>
            <person name="Blanchette R.A."/>
            <person name="Henrissat B."/>
            <person name="Martin F."/>
            <person name="Cullen D."/>
            <person name="Hibbett D.S."/>
            <person name="Grigoriev I.V."/>
        </authorList>
    </citation>
    <scope>NUCLEOTIDE SEQUENCE [LARGE SCALE GENOMIC DNA]</scope>
    <source>
        <strain evidence="2">CBS 339.88</strain>
    </source>
</reference>
<dbReference type="AlphaFoldDB" id="A0A067SEM5"/>
<evidence type="ECO:0000313" key="2">
    <source>
        <dbReference type="Proteomes" id="UP000027222"/>
    </source>
</evidence>
<proteinExistence type="predicted"/>
<name>A0A067SEM5_GALM3</name>
<accession>A0A067SEM5</accession>
<evidence type="ECO:0000313" key="1">
    <source>
        <dbReference type="EMBL" id="KDR66204.1"/>
    </source>
</evidence>
<dbReference type="Proteomes" id="UP000027222">
    <property type="component" value="Unassembled WGS sequence"/>
</dbReference>
<dbReference type="HOGENOM" id="CLU_1695613_0_0_1"/>
<dbReference type="EMBL" id="KL142426">
    <property type="protein sequence ID" value="KDR66204.1"/>
    <property type="molecule type" value="Genomic_DNA"/>
</dbReference>
<gene>
    <name evidence="1" type="ORF">GALMADRAFT_1205411</name>
</gene>